<sequence length="174" mass="19343">MYRLSKVALLTALLSVSAYLLPPFQVPVVGIAFTLQTAVIVLIGFLLKPTDAFLCVITYLVLGLIGLPIFSNKVGGIAPFVGPTAGFLYLFPVVAFLIALLKSKTKNIFYDILVATLVSIVLVYPLSTIYFSIYTKMSYMDALLYFTPYMVVDFIKIILAYVLYRKIPEEIAYL</sequence>
<gene>
    <name evidence="4" type="primary">bioY</name>
    <name evidence="4" type="ORF">BN85410880</name>
</gene>
<keyword evidence="2" id="KW-0813">Transport</keyword>
<keyword evidence="2" id="KW-1003">Cell membrane</keyword>
<dbReference type="PANTHER" id="PTHR34295">
    <property type="entry name" value="BIOTIN TRANSPORTER BIOY"/>
    <property type="match status" value="1"/>
</dbReference>
<dbReference type="AlphaFoldDB" id="U4KQJ0"/>
<dbReference type="STRING" id="1318466.BN85410880"/>
<dbReference type="Proteomes" id="UP000032740">
    <property type="component" value="Chromosome"/>
</dbReference>
<dbReference type="InterPro" id="IPR003784">
    <property type="entry name" value="BioY"/>
</dbReference>
<accession>U4KQJ0</accession>
<feature type="transmembrane region" description="Helical" evidence="3">
    <location>
        <begin position="52"/>
        <end position="71"/>
    </location>
</feature>
<dbReference type="GO" id="GO:0015225">
    <property type="term" value="F:biotin transmembrane transporter activity"/>
    <property type="evidence" value="ECO:0007669"/>
    <property type="project" value="UniProtKB-UniRule"/>
</dbReference>
<comment type="similarity">
    <text evidence="1 2">Belongs to the BioY family.</text>
</comment>
<feature type="transmembrane region" description="Helical" evidence="3">
    <location>
        <begin position="77"/>
        <end position="101"/>
    </location>
</feature>
<dbReference type="PIRSF" id="PIRSF016661">
    <property type="entry name" value="BioY"/>
    <property type="match status" value="1"/>
</dbReference>
<reference evidence="4 5" key="1">
    <citation type="journal article" date="2013" name="J. Mol. Microbiol. Biotechnol.">
        <title>Analysis of the Complete Genomes of Acholeplasma brassicae , A. palmae and A. laidlawii and Their Comparison to the Obligate Parasites from ' Candidatus Phytoplasma'.</title>
        <authorList>
            <person name="Kube M."/>
            <person name="Siewert C."/>
            <person name="Migdoll A.M."/>
            <person name="Duduk B."/>
            <person name="Holz S."/>
            <person name="Rabus R."/>
            <person name="Seemuller E."/>
            <person name="Mitrovic J."/>
            <person name="Muller I."/>
            <person name="Buttner C."/>
            <person name="Reinhardt R."/>
        </authorList>
    </citation>
    <scope>NUCLEOTIDE SEQUENCE [LARGE SCALE GENOMIC DNA]</scope>
    <source>
        <strain evidence="4 5">J233</strain>
    </source>
</reference>
<evidence type="ECO:0000256" key="1">
    <source>
        <dbReference type="ARBA" id="ARBA00010692"/>
    </source>
</evidence>
<dbReference type="EMBL" id="FO681347">
    <property type="protein sequence ID" value="CCV64665.1"/>
    <property type="molecule type" value="Genomic_DNA"/>
</dbReference>
<feature type="transmembrane region" description="Helical" evidence="3">
    <location>
        <begin position="28"/>
        <end position="47"/>
    </location>
</feature>
<keyword evidence="5" id="KW-1185">Reference proteome</keyword>
<dbReference type="GO" id="GO:0005886">
    <property type="term" value="C:plasma membrane"/>
    <property type="evidence" value="ECO:0007669"/>
    <property type="project" value="UniProtKB-SubCell"/>
</dbReference>
<dbReference type="HOGENOM" id="CLU_077931_2_2_14"/>
<dbReference type="KEGG" id="apal:BN85410880"/>
<evidence type="ECO:0000256" key="3">
    <source>
        <dbReference type="SAM" id="Phobius"/>
    </source>
</evidence>
<evidence type="ECO:0000256" key="2">
    <source>
        <dbReference type="PIRNR" id="PIRNR016661"/>
    </source>
</evidence>
<feature type="transmembrane region" description="Helical" evidence="3">
    <location>
        <begin position="108"/>
        <end position="131"/>
    </location>
</feature>
<dbReference type="PANTHER" id="PTHR34295:SF1">
    <property type="entry name" value="BIOTIN TRANSPORTER BIOY"/>
    <property type="match status" value="1"/>
</dbReference>
<evidence type="ECO:0000313" key="5">
    <source>
        <dbReference type="Proteomes" id="UP000032740"/>
    </source>
</evidence>
<proteinExistence type="inferred from homology"/>
<keyword evidence="3" id="KW-1133">Transmembrane helix</keyword>
<name>U4KQJ0_ALTPJ</name>
<evidence type="ECO:0000313" key="4">
    <source>
        <dbReference type="EMBL" id="CCV64665.1"/>
    </source>
</evidence>
<dbReference type="Gene3D" id="1.10.1760.20">
    <property type="match status" value="1"/>
</dbReference>
<dbReference type="Pfam" id="PF02632">
    <property type="entry name" value="BioY"/>
    <property type="match status" value="1"/>
</dbReference>
<protein>
    <recommendedName>
        <fullName evidence="2">Biotin transporter</fullName>
    </recommendedName>
</protein>
<keyword evidence="3" id="KW-0812">Transmembrane</keyword>
<feature type="transmembrane region" description="Helical" evidence="3">
    <location>
        <begin position="143"/>
        <end position="164"/>
    </location>
</feature>
<comment type="subcellular location">
    <subcellularLocation>
        <location evidence="2">Cell membrane</location>
        <topology evidence="2">Multi-pass membrane protein</topology>
    </subcellularLocation>
</comment>
<organism evidence="4 5">
    <name type="scientific">Alteracholeplasma palmae (strain ATCC 49389 / J233)</name>
    <name type="common">Acholeplasma palmae</name>
    <dbReference type="NCBI Taxonomy" id="1318466"/>
    <lineage>
        <taxon>Bacteria</taxon>
        <taxon>Bacillati</taxon>
        <taxon>Mycoplasmatota</taxon>
        <taxon>Mollicutes</taxon>
        <taxon>Acholeplasmatales</taxon>
        <taxon>Acholeplasmataceae</taxon>
        <taxon>Acholeplasma</taxon>
    </lineage>
</organism>
<keyword evidence="2 3" id="KW-0472">Membrane</keyword>